<reference evidence="2" key="1">
    <citation type="submission" date="2022-07" db="EMBL/GenBank/DDBJ databases">
        <title>Phylogenomic reconstructions and comparative analyses of Kickxellomycotina fungi.</title>
        <authorList>
            <person name="Reynolds N.K."/>
            <person name="Stajich J.E."/>
            <person name="Barry K."/>
            <person name="Grigoriev I.V."/>
            <person name="Crous P."/>
            <person name="Smith M.E."/>
        </authorList>
    </citation>
    <scope>NUCLEOTIDE SEQUENCE</scope>
    <source>
        <strain evidence="2">BCRC 34381</strain>
    </source>
</reference>
<organism evidence="2 3">
    <name type="scientific">Coemansia biformis</name>
    <dbReference type="NCBI Taxonomy" id="1286918"/>
    <lineage>
        <taxon>Eukaryota</taxon>
        <taxon>Fungi</taxon>
        <taxon>Fungi incertae sedis</taxon>
        <taxon>Zoopagomycota</taxon>
        <taxon>Kickxellomycotina</taxon>
        <taxon>Kickxellomycetes</taxon>
        <taxon>Kickxellales</taxon>
        <taxon>Kickxellaceae</taxon>
        <taxon>Coemansia</taxon>
    </lineage>
</organism>
<dbReference type="Proteomes" id="UP001143981">
    <property type="component" value="Unassembled WGS sequence"/>
</dbReference>
<evidence type="ECO:0000313" key="3">
    <source>
        <dbReference type="Proteomes" id="UP001143981"/>
    </source>
</evidence>
<name>A0A9W7XU76_9FUNG</name>
<keyword evidence="3" id="KW-1185">Reference proteome</keyword>
<dbReference type="AlphaFoldDB" id="A0A9W7XU76"/>
<evidence type="ECO:0000256" key="1">
    <source>
        <dbReference type="SAM" id="MobiDB-lite"/>
    </source>
</evidence>
<evidence type="ECO:0000313" key="2">
    <source>
        <dbReference type="EMBL" id="KAJ1718532.1"/>
    </source>
</evidence>
<gene>
    <name evidence="2" type="ORF">LPJ61_006582</name>
</gene>
<feature type="region of interest" description="Disordered" evidence="1">
    <location>
        <begin position="170"/>
        <end position="190"/>
    </location>
</feature>
<protein>
    <submittedName>
        <fullName evidence="2">Uncharacterized protein</fullName>
    </submittedName>
</protein>
<comment type="caution">
    <text evidence="2">The sequence shown here is derived from an EMBL/GenBank/DDBJ whole genome shotgun (WGS) entry which is preliminary data.</text>
</comment>
<accession>A0A9W7XU76</accession>
<proteinExistence type="predicted"/>
<sequence length="190" mass="21453">MFHASQLRIILDEFYKVEVPDPDGSNNEAVELAEWINESYEFLEELVLELRACLFDNPNLPPWARGTQIDKPERHGFKKSGSGWRAYGPGGNSTANPFAKFEDPTICNGRIDPFRERTKEPAVSVLFDTFAETLNHYASLAQLHINKSEAKHASDIADIQDIIDEARDKRTINDAKPQNRASVDSDDVFS</sequence>
<dbReference type="EMBL" id="JANBOI010003382">
    <property type="protein sequence ID" value="KAJ1718532.1"/>
    <property type="molecule type" value="Genomic_DNA"/>
</dbReference>